<proteinExistence type="predicted"/>
<evidence type="ECO:0000313" key="5">
    <source>
        <dbReference type="EMBL" id="GAA3620810.1"/>
    </source>
</evidence>
<comment type="cofactor">
    <cofactor evidence="1">
        <name>thiamine diphosphate</name>
        <dbReference type="ChEBI" id="CHEBI:58937"/>
    </cofactor>
</comment>
<dbReference type="SUPFAM" id="SSF52922">
    <property type="entry name" value="TK C-terminal domain-like"/>
    <property type="match status" value="1"/>
</dbReference>
<sequence length="323" mass="34095">MPDLSYGEAVNAALHRLMEELPETLVYGEDVGVPGGVFGVTRGLRKQYGDRAFDTPISEAAILGSAVGAAMMGRRPIVEIMWADFSLVALDQIVNQAANVRYVSGGRLRAPLTIRTQQGNAPGACAQHSQCLEALFLHVPGLRVCMPSTPQDAYDLLVTAVHCDDPVLVIENRSLYFGRKEPVTTGPVQPMGAARTRRAGSDVTIVTWGAMTHRVLEAAGALALDGIEAEVVETPWLNPFDTEAVVDSARRTGRLAVVHEANVTGGFGAEIVARVAGAGVPLLAPPIRIGTPDVRMPAAQVLAQALVPDAGRISGDVRALVKG</sequence>
<organism evidence="5 6">
    <name type="scientific">Nonomuraea rosea</name>
    <dbReference type="NCBI Taxonomy" id="638574"/>
    <lineage>
        <taxon>Bacteria</taxon>
        <taxon>Bacillati</taxon>
        <taxon>Actinomycetota</taxon>
        <taxon>Actinomycetes</taxon>
        <taxon>Streptosporangiales</taxon>
        <taxon>Streptosporangiaceae</taxon>
        <taxon>Nonomuraea</taxon>
    </lineage>
</organism>
<evidence type="ECO:0000256" key="1">
    <source>
        <dbReference type="ARBA" id="ARBA00001964"/>
    </source>
</evidence>
<dbReference type="Pfam" id="PF02779">
    <property type="entry name" value="Transket_pyr"/>
    <property type="match status" value="1"/>
</dbReference>
<dbReference type="InterPro" id="IPR005475">
    <property type="entry name" value="Transketolase-like_Pyr-bd"/>
</dbReference>
<dbReference type="EMBL" id="BAABDQ010000063">
    <property type="protein sequence ID" value="GAA3620810.1"/>
    <property type="molecule type" value="Genomic_DNA"/>
</dbReference>
<keyword evidence="6" id="KW-1185">Reference proteome</keyword>
<dbReference type="PANTHER" id="PTHR43257:SF2">
    <property type="entry name" value="PYRUVATE DEHYDROGENASE E1 COMPONENT SUBUNIT BETA"/>
    <property type="match status" value="1"/>
</dbReference>
<evidence type="ECO:0000256" key="3">
    <source>
        <dbReference type="ARBA" id="ARBA00023052"/>
    </source>
</evidence>
<reference evidence="6" key="1">
    <citation type="journal article" date="2019" name="Int. J. Syst. Evol. Microbiol.">
        <title>The Global Catalogue of Microorganisms (GCM) 10K type strain sequencing project: providing services to taxonomists for standard genome sequencing and annotation.</title>
        <authorList>
            <consortium name="The Broad Institute Genomics Platform"/>
            <consortium name="The Broad Institute Genome Sequencing Center for Infectious Disease"/>
            <person name="Wu L."/>
            <person name="Ma J."/>
        </authorList>
    </citation>
    <scope>NUCLEOTIDE SEQUENCE [LARGE SCALE GENOMIC DNA]</scope>
    <source>
        <strain evidence="6">JCM 17326</strain>
    </source>
</reference>
<feature type="domain" description="Transketolase-like pyrimidine-binding" evidence="4">
    <location>
        <begin position="4"/>
        <end position="178"/>
    </location>
</feature>
<dbReference type="Gene3D" id="3.40.50.920">
    <property type="match status" value="1"/>
</dbReference>
<name>A0ABP6ZVH4_9ACTN</name>
<dbReference type="InterPro" id="IPR009014">
    <property type="entry name" value="Transketo_C/PFOR_II"/>
</dbReference>
<dbReference type="InterPro" id="IPR033248">
    <property type="entry name" value="Transketolase_C"/>
</dbReference>
<keyword evidence="3" id="KW-0786">Thiamine pyrophosphate</keyword>
<dbReference type="SUPFAM" id="SSF52518">
    <property type="entry name" value="Thiamin diphosphate-binding fold (THDP-binding)"/>
    <property type="match status" value="1"/>
</dbReference>
<evidence type="ECO:0000313" key="6">
    <source>
        <dbReference type="Proteomes" id="UP001500630"/>
    </source>
</evidence>
<dbReference type="Gene3D" id="3.40.50.970">
    <property type="match status" value="1"/>
</dbReference>
<dbReference type="Proteomes" id="UP001500630">
    <property type="component" value="Unassembled WGS sequence"/>
</dbReference>
<keyword evidence="2" id="KW-0560">Oxidoreductase</keyword>
<dbReference type="RefSeq" id="WP_345579066.1">
    <property type="nucleotide sequence ID" value="NZ_BAABDQ010000063.1"/>
</dbReference>
<protein>
    <submittedName>
        <fullName evidence="5">Alpha-ketoacid dehydrogenase subunit beta</fullName>
    </submittedName>
</protein>
<dbReference type="Pfam" id="PF02780">
    <property type="entry name" value="Transketolase_C"/>
    <property type="match status" value="1"/>
</dbReference>
<dbReference type="PANTHER" id="PTHR43257">
    <property type="entry name" value="PYRUVATE DEHYDROGENASE E1 COMPONENT BETA SUBUNIT"/>
    <property type="match status" value="1"/>
</dbReference>
<dbReference type="CDD" id="cd07036">
    <property type="entry name" value="TPP_PYR_E1-PDHc-beta_like"/>
    <property type="match status" value="1"/>
</dbReference>
<dbReference type="SMART" id="SM00861">
    <property type="entry name" value="Transket_pyr"/>
    <property type="match status" value="1"/>
</dbReference>
<evidence type="ECO:0000259" key="4">
    <source>
        <dbReference type="SMART" id="SM00861"/>
    </source>
</evidence>
<comment type="caution">
    <text evidence="5">The sequence shown here is derived from an EMBL/GenBank/DDBJ whole genome shotgun (WGS) entry which is preliminary data.</text>
</comment>
<accession>A0ABP6ZVH4</accession>
<dbReference type="InterPro" id="IPR029061">
    <property type="entry name" value="THDP-binding"/>
</dbReference>
<evidence type="ECO:0000256" key="2">
    <source>
        <dbReference type="ARBA" id="ARBA00023002"/>
    </source>
</evidence>
<gene>
    <name evidence="5" type="ORF">GCM10022419_128070</name>
</gene>